<dbReference type="GO" id="GO:0016887">
    <property type="term" value="F:ATP hydrolysis activity"/>
    <property type="evidence" value="ECO:0007669"/>
    <property type="project" value="InterPro"/>
</dbReference>
<dbReference type="InterPro" id="IPR027417">
    <property type="entry name" value="P-loop_NTPase"/>
</dbReference>
<dbReference type="EMBL" id="CP016793">
    <property type="protein sequence ID" value="ANZ42404.1"/>
    <property type="molecule type" value="Genomic_DNA"/>
</dbReference>
<accession>A0A1B2HXH6</accession>
<feature type="domain" description="AAA+ ATPase" evidence="1">
    <location>
        <begin position="368"/>
        <end position="525"/>
    </location>
</feature>
<dbReference type="InterPro" id="IPR003593">
    <property type="entry name" value="AAA+_ATPase"/>
</dbReference>
<protein>
    <recommendedName>
        <fullName evidence="1">AAA+ ATPase domain-containing protein</fullName>
    </recommendedName>
</protein>
<reference evidence="2 3" key="1">
    <citation type="submission" date="2016-07" db="EMBL/GenBank/DDBJ databases">
        <title>Complete genome sequence of the Lentzea guizhouensis DHS C013.</title>
        <authorList>
            <person name="Cao C."/>
        </authorList>
    </citation>
    <scope>NUCLEOTIDE SEQUENCE [LARGE SCALE GENOMIC DNA]</scope>
    <source>
        <strain evidence="2 3">DHS C013</strain>
    </source>
</reference>
<dbReference type="SUPFAM" id="SSF52540">
    <property type="entry name" value="P-loop containing nucleoside triphosphate hydrolases"/>
    <property type="match status" value="1"/>
</dbReference>
<dbReference type="STRING" id="1586287.BBK82_01150"/>
<dbReference type="GO" id="GO:0005524">
    <property type="term" value="F:ATP binding"/>
    <property type="evidence" value="ECO:0007669"/>
    <property type="project" value="InterPro"/>
</dbReference>
<dbReference type="Pfam" id="PF07728">
    <property type="entry name" value="AAA_5"/>
    <property type="match status" value="1"/>
</dbReference>
<proteinExistence type="predicted"/>
<evidence type="ECO:0000313" key="2">
    <source>
        <dbReference type="EMBL" id="ANZ42404.1"/>
    </source>
</evidence>
<sequence length="636" mass="71162">MDAELELAARERKRVVADYPLEDWAQLPLERFAIGTGEPSFCEAMEDDTPHLGSIKGGSFAKHIIFQRERTQKWYVAGARKEQSPERAWAAVNDEFVGALLGDLNTVPSLRHGQSLVTKALHTYRPRAFLPIYSAADLRMLILALGEIPAPNGLVWELNRQLKDLVDGHRELSSWHYHEVVRFLHDHLLAPVAAKTVVKIAPGRGGRYWDECLRDNVIRVGWDKVGDLRQYTTGEELAAALTEVYPEKSARSHRASATRLFEYFRDLPAGAKVIANQGKSKVLAVGTVTDRGYRYDPDIDHYRHTVSVGWDTSYEQNLDAPVGAWLRTFAPVRSALWNTILTKAVPGVAAQPAPIAKEVEDVIRGLERKNQVVLFGPPGTGKTRLAFAAAQEFAADRVTHTTFHPSYGYEDFILGYRPTETDGNGLSLTLTKGVFYRVCEQAKNQPNHVLVIDEINRADLLRVLGELVTYLEKDKRGKEFQLSTGREPFSVPPNVYIIATMNTADRSVSHLDAAIRRRFEFQPVRTDYEVIAGAVGPLDLVAFLEDLNGRIAEHLSPDHEIGHAFFLREDKPLDNERDVHSVYFHDVLPLLEDYTSNDQFLLDAILGKAKVGPETTPGDLLEVLAKEFSADADANE</sequence>
<dbReference type="InterPro" id="IPR052934">
    <property type="entry name" value="Methyl-DNA_Rec/Restrict_Enz"/>
</dbReference>
<dbReference type="AlphaFoldDB" id="A0A1B2HXH6"/>
<dbReference type="PANTHER" id="PTHR37291:SF1">
    <property type="entry name" value="TYPE IV METHYL-DIRECTED RESTRICTION ENZYME ECOKMCRB SUBUNIT"/>
    <property type="match status" value="1"/>
</dbReference>
<dbReference type="PANTHER" id="PTHR37291">
    <property type="entry name" value="5-METHYLCYTOSINE-SPECIFIC RESTRICTION ENZYME B"/>
    <property type="match status" value="1"/>
</dbReference>
<gene>
    <name evidence="2" type="ORF">BBK82_01150</name>
</gene>
<name>A0A1B2HXH6_9PSEU</name>
<dbReference type="KEGG" id="led:BBK82_01150"/>
<dbReference type="SMART" id="SM00382">
    <property type="entry name" value="AAA"/>
    <property type="match status" value="1"/>
</dbReference>
<evidence type="ECO:0000313" key="3">
    <source>
        <dbReference type="Proteomes" id="UP000093053"/>
    </source>
</evidence>
<dbReference type="REBASE" id="155083">
    <property type="entry name" value="Lsp13McrBCP"/>
</dbReference>
<organism evidence="2 3">
    <name type="scientific">Lentzea guizhouensis</name>
    <dbReference type="NCBI Taxonomy" id="1586287"/>
    <lineage>
        <taxon>Bacteria</taxon>
        <taxon>Bacillati</taxon>
        <taxon>Actinomycetota</taxon>
        <taxon>Actinomycetes</taxon>
        <taxon>Pseudonocardiales</taxon>
        <taxon>Pseudonocardiaceae</taxon>
        <taxon>Lentzea</taxon>
    </lineage>
</organism>
<dbReference type="Proteomes" id="UP000093053">
    <property type="component" value="Chromosome"/>
</dbReference>
<dbReference type="Gene3D" id="3.40.50.300">
    <property type="entry name" value="P-loop containing nucleotide triphosphate hydrolases"/>
    <property type="match status" value="1"/>
</dbReference>
<evidence type="ECO:0000259" key="1">
    <source>
        <dbReference type="SMART" id="SM00382"/>
    </source>
</evidence>
<dbReference type="InterPro" id="IPR011704">
    <property type="entry name" value="ATPase_dyneun-rel_AAA"/>
</dbReference>
<keyword evidence="3" id="KW-1185">Reference proteome</keyword>